<dbReference type="Proteomes" id="UP000279236">
    <property type="component" value="Unassembled WGS sequence"/>
</dbReference>
<proteinExistence type="predicted"/>
<accession>A0A427XXE1</accession>
<sequence length="88" mass="9257">MALNDRPPFKRHARDPENRGESPPRRKPTAPLSRAQALIRQRKMAQANANGGQTTSCSSSGPTTGGASKANDKDPTATSKDGGSKTDP</sequence>
<feature type="compositionally biased region" description="Basic and acidic residues" evidence="1">
    <location>
        <begin position="14"/>
        <end position="24"/>
    </location>
</feature>
<gene>
    <name evidence="2" type="ORF">EHS24_007190</name>
</gene>
<feature type="region of interest" description="Disordered" evidence="1">
    <location>
        <begin position="1"/>
        <end position="88"/>
    </location>
</feature>
<reference evidence="2 3" key="1">
    <citation type="submission" date="2018-11" db="EMBL/GenBank/DDBJ databases">
        <title>Genome sequence of Apiotrichum porosum DSM 27194.</title>
        <authorList>
            <person name="Aliyu H."/>
            <person name="Gorte O."/>
            <person name="Ochsenreither K."/>
        </authorList>
    </citation>
    <scope>NUCLEOTIDE SEQUENCE [LARGE SCALE GENOMIC DNA]</scope>
    <source>
        <strain evidence="2 3">DSM 27194</strain>
    </source>
</reference>
<name>A0A427XXE1_9TREE</name>
<evidence type="ECO:0000313" key="3">
    <source>
        <dbReference type="Proteomes" id="UP000279236"/>
    </source>
</evidence>
<dbReference type="RefSeq" id="XP_028477455.1">
    <property type="nucleotide sequence ID" value="XM_028622563.1"/>
</dbReference>
<protein>
    <submittedName>
        <fullName evidence="2">Uncharacterized protein</fullName>
    </submittedName>
</protein>
<dbReference type="GeneID" id="39591733"/>
<evidence type="ECO:0000256" key="1">
    <source>
        <dbReference type="SAM" id="MobiDB-lite"/>
    </source>
</evidence>
<comment type="caution">
    <text evidence="2">The sequence shown here is derived from an EMBL/GenBank/DDBJ whole genome shotgun (WGS) entry which is preliminary data.</text>
</comment>
<dbReference type="AlphaFoldDB" id="A0A427XXE1"/>
<keyword evidence="3" id="KW-1185">Reference proteome</keyword>
<evidence type="ECO:0000313" key="2">
    <source>
        <dbReference type="EMBL" id="RSH83503.1"/>
    </source>
</evidence>
<feature type="compositionally biased region" description="Low complexity" evidence="1">
    <location>
        <begin position="51"/>
        <end position="68"/>
    </location>
</feature>
<organism evidence="2 3">
    <name type="scientific">Apiotrichum porosum</name>
    <dbReference type="NCBI Taxonomy" id="105984"/>
    <lineage>
        <taxon>Eukaryota</taxon>
        <taxon>Fungi</taxon>
        <taxon>Dikarya</taxon>
        <taxon>Basidiomycota</taxon>
        <taxon>Agaricomycotina</taxon>
        <taxon>Tremellomycetes</taxon>
        <taxon>Trichosporonales</taxon>
        <taxon>Trichosporonaceae</taxon>
        <taxon>Apiotrichum</taxon>
    </lineage>
</organism>
<dbReference type="EMBL" id="RSCE01000004">
    <property type="protein sequence ID" value="RSH83503.1"/>
    <property type="molecule type" value="Genomic_DNA"/>
</dbReference>